<dbReference type="Proteomes" id="UP000028709">
    <property type="component" value="Unassembled WGS sequence"/>
</dbReference>
<dbReference type="STRING" id="558152.IQ37_03980"/>
<gene>
    <name evidence="1" type="ORF">IQ37_03980</name>
</gene>
<accession>A0A086BLK6</accession>
<dbReference type="EMBL" id="JPRJ01000003">
    <property type="protein sequence ID" value="KFF29820.1"/>
    <property type="molecule type" value="Genomic_DNA"/>
</dbReference>
<reference evidence="1 2" key="1">
    <citation type="submission" date="2014-07" db="EMBL/GenBank/DDBJ databases">
        <title>Genome of Chryseobacterium piperi CTM.</title>
        <authorList>
            <person name="Pipes S.E."/>
            <person name="Stropko S.J."/>
            <person name="Newman J.D."/>
        </authorList>
    </citation>
    <scope>NUCLEOTIDE SEQUENCE [LARGE SCALE GENOMIC DNA]</scope>
    <source>
        <strain evidence="1 2">CTM</strain>
    </source>
</reference>
<evidence type="ECO:0000313" key="2">
    <source>
        <dbReference type="Proteomes" id="UP000028709"/>
    </source>
</evidence>
<comment type="caution">
    <text evidence="1">The sequence shown here is derived from an EMBL/GenBank/DDBJ whole genome shotgun (WGS) entry which is preliminary data.</text>
</comment>
<proteinExistence type="predicted"/>
<keyword evidence="2" id="KW-1185">Reference proteome</keyword>
<name>A0A086BLK6_9FLAO</name>
<protein>
    <submittedName>
        <fullName evidence="1">Uncharacterized protein</fullName>
    </submittedName>
</protein>
<sequence>MNIKNLLIHNHLTMKTKPNISMKGYSTVIAGSLLFLSACQTDNTLESDLDHSSLKNLTVSKNAFFQARQLDLPEEKIYLYPEDKNYEMIDMGRYALGKVLKDLIDENILSIVVNYAKNTGEKTVSFEKIFNMVPSLKDQINEKLASQNLPNCPYDFSNYDNIQSIMSRNGIDYGLGLYIYNLDNNPGVNSFILTPGTELEDEANAEDQVMGWYKDPATSISPIKISEVEAKTYATLGTFTSIDLIPGIVLGPGGGTTPINPTPVIKNIYIRQVNIHYRYEKSGKSEVYMHALKNTGGNNWNGTFGSNWPANDYSKHLTSTKSTNQWVTVDKGQYLFPNTITTVWNTFERDWYAGFKPVSNLNGATTYQQSGAPMTFADEWYALIPSSNNLSNNKSMGPLKAPIVNNGTNNTYVQGEWNKFEANFYAQ</sequence>
<dbReference type="AlphaFoldDB" id="A0A086BLK6"/>
<organism evidence="1 2">
    <name type="scientific">Chryseobacterium piperi</name>
    <dbReference type="NCBI Taxonomy" id="558152"/>
    <lineage>
        <taxon>Bacteria</taxon>
        <taxon>Pseudomonadati</taxon>
        <taxon>Bacteroidota</taxon>
        <taxon>Flavobacteriia</taxon>
        <taxon>Flavobacteriales</taxon>
        <taxon>Weeksellaceae</taxon>
        <taxon>Chryseobacterium group</taxon>
        <taxon>Chryseobacterium</taxon>
    </lineage>
</organism>
<dbReference type="KEGG" id="cpip:CJF12_02510"/>
<evidence type="ECO:0000313" key="1">
    <source>
        <dbReference type="EMBL" id="KFF29820.1"/>
    </source>
</evidence>